<keyword evidence="2" id="KW-1185">Reference proteome</keyword>
<sequence>MLRNSLSNGGQLHYGGMVTIIAKHLGLHLPNNPTNIIMGRTRLSLDVMEIMHLFHRTPNGDVHWIVEDKEYLRINNQKKKILAMANDIPSTHLHLQSNLGATVTHRPPITTPTPPAQPATAGASSLSCPIPFPVHNLHMGEFEC</sequence>
<protein>
    <submittedName>
        <fullName evidence="1">Uncharacterized protein</fullName>
    </submittedName>
</protein>
<name>A0AA35ZT00_LACSI</name>
<reference evidence="1" key="1">
    <citation type="submission" date="2023-04" db="EMBL/GenBank/DDBJ databases">
        <authorList>
            <person name="Vijverberg K."/>
            <person name="Xiong W."/>
            <person name="Schranz E."/>
        </authorList>
    </citation>
    <scope>NUCLEOTIDE SEQUENCE</scope>
</reference>
<accession>A0AA35ZT00</accession>
<dbReference type="AlphaFoldDB" id="A0AA35ZT00"/>
<dbReference type="EMBL" id="OX465084">
    <property type="protein sequence ID" value="CAI9298328.1"/>
    <property type="molecule type" value="Genomic_DNA"/>
</dbReference>
<organism evidence="1 2">
    <name type="scientific">Lactuca saligna</name>
    <name type="common">Willowleaf lettuce</name>
    <dbReference type="NCBI Taxonomy" id="75948"/>
    <lineage>
        <taxon>Eukaryota</taxon>
        <taxon>Viridiplantae</taxon>
        <taxon>Streptophyta</taxon>
        <taxon>Embryophyta</taxon>
        <taxon>Tracheophyta</taxon>
        <taxon>Spermatophyta</taxon>
        <taxon>Magnoliopsida</taxon>
        <taxon>eudicotyledons</taxon>
        <taxon>Gunneridae</taxon>
        <taxon>Pentapetalae</taxon>
        <taxon>asterids</taxon>
        <taxon>campanulids</taxon>
        <taxon>Asterales</taxon>
        <taxon>Asteraceae</taxon>
        <taxon>Cichorioideae</taxon>
        <taxon>Cichorieae</taxon>
        <taxon>Lactucinae</taxon>
        <taxon>Lactuca</taxon>
    </lineage>
</organism>
<gene>
    <name evidence="1" type="ORF">LSALG_LOCUS37100</name>
</gene>
<dbReference type="Proteomes" id="UP001177003">
    <property type="component" value="Chromosome 8"/>
</dbReference>
<evidence type="ECO:0000313" key="1">
    <source>
        <dbReference type="EMBL" id="CAI9298328.1"/>
    </source>
</evidence>
<evidence type="ECO:0000313" key="2">
    <source>
        <dbReference type="Proteomes" id="UP001177003"/>
    </source>
</evidence>
<proteinExistence type="predicted"/>